<reference evidence="1" key="1">
    <citation type="journal article" date="2021" name="Proc. Natl. Acad. Sci. U.S.A.">
        <title>A Catalog of Tens of Thousands of Viruses from Human Metagenomes Reveals Hidden Associations with Chronic Diseases.</title>
        <authorList>
            <person name="Tisza M.J."/>
            <person name="Buck C.B."/>
        </authorList>
    </citation>
    <scope>NUCLEOTIDE SEQUENCE</scope>
    <source>
        <strain evidence="1">CtZ5d16</strain>
    </source>
</reference>
<organism evidence="1">
    <name type="scientific">Podoviridae sp. ctZ5d16</name>
    <dbReference type="NCBI Taxonomy" id="2825257"/>
    <lineage>
        <taxon>Viruses</taxon>
        <taxon>Duplodnaviria</taxon>
        <taxon>Heunggongvirae</taxon>
        <taxon>Uroviricota</taxon>
        <taxon>Caudoviricetes</taxon>
    </lineage>
</organism>
<evidence type="ECO:0000313" key="1">
    <source>
        <dbReference type="EMBL" id="DAE15526.1"/>
    </source>
</evidence>
<name>A0A8S5Q817_9CAUD</name>
<proteinExistence type="predicted"/>
<dbReference type="EMBL" id="BK015606">
    <property type="protein sequence ID" value="DAE15526.1"/>
    <property type="molecule type" value="Genomic_DNA"/>
</dbReference>
<protein>
    <submittedName>
        <fullName evidence="1">Uncharacterized protein</fullName>
    </submittedName>
</protein>
<sequence>MIANLWAQQIIARKKRYDQVPQLLKERVKEILIKSGNVSLAGEG</sequence>
<accession>A0A8S5Q817</accession>